<evidence type="ECO:0000313" key="11">
    <source>
        <dbReference type="EMBL" id="BBU36235.1"/>
    </source>
</evidence>
<dbReference type="SMART" id="SM00955">
    <property type="entry name" value="RNB"/>
    <property type="match status" value="1"/>
</dbReference>
<evidence type="ECO:0000256" key="3">
    <source>
        <dbReference type="ARBA" id="ARBA00022490"/>
    </source>
</evidence>
<comment type="similarity">
    <text evidence="8">Belongs to the RNR ribonuclease family. RNase R subfamily.</text>
</comment>
<evidence type="ECO:0000256" key="4">
    <source>
        <dbReference type="ARBA" id="ARBA00022722"/>
    </source>
</evidence>
<feature type="region of interest" description="Disordered" evidence="9">
    <location>
        <begin position="715"/>
        <end position="794"/>
    </location>
</feature>
<keyword evidence="3 8" id="KW-0963">Cytoplasm</keyword>
<dbReference type="InterPro" id="IPR050180">
    <property type="entry name" value="RNR_Ribonuclease"/>
</dbReference>
<dbReference type="SMART" id="SM00316">
    <property type="entry name" value="S1"/>
    <property type="match status" value="1"/>
</dbReference>
<comment type="catalytic activity">
    <reaction evidence="1 8">
        <text>Exonucleolytic cleavage in the 3'- to 5'-direction to yield nucleoside 5'-phosphates.</text>
        <dbReference type="EC" id="3.1.13.1"/>
    </reaction>
</comment>
<keyword evidence="5 8" id="KW-0378">Hydrolase</keyword>
<dbReference type="Gene3D" id="2.40.50.140">
    <property type="entry name" value="Nucleic acid-binding proteins"/>
    <property type="match status" value="3"/>
</dbReference>
<dbReference type="InterPro" id="IPR003029">
    <property type="entry name" value="S1_domain"/>
</dbReference>
<dbReference type="InterPro" id="IPR001900">
    <property type="entry name" value="RNase_II/R"/>
</dbReference>
<dbReference type="SMART" id="SM00357">
    <property type="entry name" value="CSP"/>
    <property type="match status" value="2"/>
</dbReference>
<protein>
    <recommendedName>
        <fullName evidence="8">Ribonuclease R</fullName>
        <shortName evidence="8">RNase R</shortName>
        <ecNumber evidence="8">3.1.13.1</ecNumber>
    </recommendedName>
</protein>
<evidence type="ECO:0000256" key="7">
    <source>
        <dbReference type="ARBA" id="ARBA00022884"/>
    </source>
</evidence>
<dbReference type="Pfam" id="PF17876">
    <property type="entry name" value="CSD2"/>
    <property type="match status" value="1"/>
</dbReference>
<dbReference type="PROSITE" id="PS01175">
    <property type="entry name" value="RIBONUCLEASE_II"/>
    <property type="match status" value="1"/>
</dbReference>
<evidence type="ECO:0000313" key="12">
    <source>
        <dbReference type="Proteomes" id="UP000679260"/>
    </source>
</evidence>
<evidence type="ECO:0000256" key="1">
    <source>
        <dbReference type="ARBA" id="ARBA00001849"/>
    </source>
</evidence>
<dbReference type="HAMAP" id="MF_01895">
    <property type="entry name" value="RNase_R"/>
    <property type="match status" value="1"/>
</dbReference>
<dbReference type="InterPro" id="IPR012340">
    <property type="entry name" value="NA-bd_OB-fold"/>
</dbReference>
<feature type="compositionally biased region" description="Basic residues" evidence="9">
    <location>
        <begin position="765"/>
        <end position="794"/>
    </location>
</feature>
<dbReference type="CDD" id="cd04471">
    <property type="entry name" value="S1_RNase_R"/>
    <property type="match status" value="1"/>
</dbReference>
<organism evidence="11 12">
    <name type="scientific">Veillonella orientalis</name>
    <dbReference type="NCBI Taxonomy" id="2682455"/>
    <lineage>
        <taxon>Bacteria</taxon>
        <taxon>Bacillati</taxon>
        <taxon>Bacillota</taxon>
        <taxon>Negativicutes</taxon>
        <taxon>Veillonellales</taxon>
        <taxon>Veillonellaceae</taxon>
        <taxon>Veillonella</taxon>
    </lineage>
</organism>
<dbReference type="InterPro" id="IPR022966">
    <property type="entry name" value="RNase_II/R_CS"/>
</dbReference>
<proteinExistence type="inferred from homology"/>
<dbReference type="Pfam" id="PF00575">
    <property type="entry name" value="S1"/>
    <property type="match status" value="1"/>
</dbReference>
<evidence type="ECO:0000259" key="10">
    <source>
        <dbReference type="PROSITE" id="PS50126"/>
    </source>
</evidence>
<dbReference type="PANTHER" id="PTHR23355:SF9">
    <property type="entry name" value="DIS3-LIKE EXONUCLEASE 2"/>
    <property type="match status" value="1"/>
</dbReference>
<dbReference type="InterPro" id="IPR013223">
    <property type="entry name" value="RNase_B_OB_dom"/>
</dbReference>
<dbReference type="InterPro" id="IPR040476">
    <property type="entry name" value="CSD2"/>
</dbReference>
<feature type="compositionally biased region" description="Basic residues" evidence="9">
    <location>
        <begin position="728"/>
        <end position="747"/>
    </location>
</feature>
<evidence type="ECO:0000256" key="9">
    <source>
        <dbReference type="SAM" id="MobiDB-lite"/>
    </source>
</evidence>
<dbReference type="SUPFAM" id="SSF50249">
    <property type="entry name" value="Nucleic acid-binding proteins"/>
    <property type="match status" value="4"/>
</dbReference>
<evidence type="ECO:0000256" key="8">
    <source>
        <dbReference type="HAMAP-Rule" id="MF_01895"/>
    </source>
</evidence>
<accession>A0ABN5XV20</accession>
<dbReference type="Proteomes" id="UP000679260">
    <property type="component" value="Chromosome"/>
</dbReference>
<dbReference type="InterPro" id="IPR011805">
    <property type="entry name" value="RNase_R"/>
</dbReference>
<feature type="compositionally biased region" description="Basic and acidic residues" evidence="9">
    <location>
        <begin position="748"/>
        <end position="763"/>
    </location>
</feature>
<dbReference type="EC" id="3.1.13.1" evidence="8"/>
<dbReference type="PANTHER" id="PTHR23355">
    <property type="entry name" value="RIBONUCLEASE"/>
    <property type="match status" value="1"/>
</dbReference>
<dbReference type="InterPro" id="IPR011129">
    <property type="entry name" value="CSD"/>
</dbReference>
<dbReference type="NCBIfam" id="TIGR02063">
    <property type="entry name" value="RNase_R"/>
    <property type="match status" value="1"/>
</dbReference>
<feature type="domain" description="S1 motif" evidence="10">
    <location>
        <begin position="618"/>
        <end position="698"/>
    </location>
</feature>
<keyword evidence="6 8" id="KW-0269">Exonuclease</keyword>
<evidence type="ECO:0000256" key="5">
    <source>
        <dbReference type="ARBA" id="ARBA00022801"/>
    </source>
</evidence>
<evidence type="ECO:0000256" key="6">
    <source>
        <dbReference type="ARBA" id="ARBA00022839"/>
    </source>
</evidence>
<reference evidence="11 12" key="1">
    <citation type="submission" date="2020-01" db="EMBL/GenBank/DDBJ databases">
        <title>Veillonella burapaensis sp. nov., anaerobic, Gram-stain-negative coccus isolated from saliva of a Thai child.</title>
        <authorList>
            <person name="Mashima I."/>
            <person name="Theodorea C."/>
            <person name="Nakazawa F."/>
            <person name="Thaweboon B."/>
            <person name="Thaweboon S."/>
            <person name="Tamai R."/>
            <person name="Kiyoura Y."/>
        </authorList>
    </citation>
    <scope>NUCLEOTIDE SEQUENCE [LARGE SCALE GENOMIC DNA]</scope>
    <source>
        <strain evidence="11 12">S12025-13</strain>
    </source>
</reference>
<dbReference type="PROSITE" id="PS50126">
    <property type="entry name" value="S1"/>
    <property type="match status" value="1"/>
</dbReference>
<dbReference type="Pfam" id="PF00773">
    <property type="entry name" value="RNB"/>
    <property type="match status" value="1"/>
</dbReference>
<sequence>MKKKVLDFYKSIQPHAYHIEDAAMDNHIRGGKDLEMFIRSAKMLAREGVLISSRPDVYQYAEQQHEEYEGIYKGYRKSFGFVIMPEDEDIYVAEQNKGTAMHNDKVRVRVIPSNYTKHKREGIIVDVIERANETVVGTYDRQQHFGFVIPDDERIGTDIFVDLKNTLDARSGAKVLVKIIKWPEGEKKPEGIITEILGYKGDVGLDINCIMANHKIPFSFPDDVIKASKKFDTVIHDDPARWDLRDIQMVTIDGEDAKDLDDAVSGRKLPNGNYELGVHIADVSHYVTSGQPIDNEAYKRGTSVYLVDRVVPMLPEVLSNGICSLNAHEDRYAMTCMMEIDHTGKVVNYRIRPSIIHVGRRCSYKEIYKALEENIIPHDLHDFMPMLRELAEISKILNTMRRRRGALDFDFPEYKVLLDHDGTPLRIVKRDRTMAERLIEECMLIANETVATHLEHTHRTSVYRIHENPSEEKLDLFQKVLNYLGQNLVLSTDGVTPRDFQKILDVVKGQDIEQVAQIMTLRSMQQAKYSINNVGHFGLASTCYTHFTSPIRRYPDLMVHRLLKADMHWKNGYSKRDVDESFLAGAVEHSSMQEQVATEAERDTVDLKKTQYMVPFVGEVFEGTISSITSFGMFVELENGIDGLVHMSMMNDDYYFFDEEHFVLVGKRTGKTYHLGEKVTVTLAKADVEKKQIDFVLGEVNNLMAIQEQLRSGSDYASSRDGFDGGKGRKSSGKGRKSSGKSSKKSSRRDSSKSGHSRYDTFSKKSNKGKSSRKKSNKTTKRNQSKKSKSKRKR</sequence>
<dbReference type="NCBIfam" id="TIGR00358">
    <property type="entry name" value="3_prime_RNase"/>
    <property type="match status" value="1"/>
</dbReference>
<evidence type="ECO:0000256" key="2">
    <source>
        <dbReference type="ARBA" id="ARBA00004496"/>
    </source>
</evidence>
<comment type="function">
    <text evidence="8">3'-5' exoribonuclease that releases 5'-nucleoside monophosphates and is involved in maturation of structured RNAs.</text>
</comment>
<dbReference type="EMBL" id="AP022322">
    <property type="protein sequence ID" value="BBU36235.1"/>
    <property type="molecule type" value="Genomic_DNA"/>
</dbReference>
<dbReference type="InterPro" id="IPR004476">
    <property type="entry name" value="RNase_II/RNase_R"/>
</dbReference>
<name>A0ABN5XV20_9FIRM</name>
<keyword evidence="12" id="KW-1185">Reference proteome</keyword>
<keyword evidence="7 8" id="KW-0694">RNA-binding</keyword>
<gene>
    <name evidence="8 11" type="primary">rnr</name>
    <name evidence="11" type="ORF">VEIS1202513_07560</name>
</gene>
<dbReference type="Pfam" id="PF08206">
    <property type="entry name" value="OB_RNB"/>
    <property type="match status" value="1"/>
</dbReference>
<keyword evidence="4 8" id="KW-0540">Nuclease</keyword>
<comment type="subcellular location">
    <subcellularLocation>
        <location evidence="2 8">Cytoplasm</location>
    </subcellularLocation>
</comment>
<dbReference type="RefSeq" id="WP_213467885.1">
    <property type="nucleotide sequence ID" value="NZ_AP022322.1"/>
</dbReference>